<dbReference type="AlphaFoldDB" id="A0AAJ8BZ44"/>
<evidence type="ECO:0000256" key="2">
    <source>
        <dbReference type="SAM" id="Phobius"/>
    </source>
</evidence>
<dbReference type="RefSeq" id="XP_059605969.1">
    <property type="nucleotide sequence ID" value="XM_059746025.1"/>
</dbReference>
<reference evidence="3" key="2">
    <citation type="submission" date="2025-08" db="UniProtKB">
        <authorList>
            <consortium name="RefSeq"/>
        </authorList>
    </citation>
    <scope>IDENTIFICATION</scope>
</reference>
<sequence length="255" mass="28940">MTGDSIGNSDGDLTPDTISLGEIAGVRESHRLPNVSQSYKKLSIQRATCLSYSESASPNDNLSNKQQQQQNKEHTELLPSESPPTASTKPNLKNRVNHKVKSPRLGRHALDQDYVPWFNEPGPGVTKHRMKDHRIVLHLNQICQRRQTQLALPIRLTSSPTQSKPHNAHLDRLPHRQKRQNSFDLATKSVDIDGYRRIYFSSTSETTSQHSKMVATKITRHRFFAEMELGITVLFLVVFILFCVEQLNNTQGTQH</sequence>
<keyword evidence="2" id="KW-0472">Membrane</keyword>
<dbReference type="VEuPathDB" id="FungiDB:An02g00800"/>
<dbReference type="GeneID" id="84590198"/>
<keyword evidence="2" id="KW-0812">Transmembrane</keyword>
<evidence type="ECO:0000313" key="3">
    <source>
        <dbReference type="RefSeq" id="XP_059605969.1"/>
    </source>
</evidence>
<organism evidence="3">
    <name type="scientific">Aspergillus niger</name>
    <dbReference type="NCBI Taxonomy" id="5061"/>
    <lineage>
        <taxon>Eukaryota</taxon>
        <taxon>Fungi</taxon>
        <taxon>Dikarya</taxon>
        <taxon>Ascomycota</taxon>
        <taxon>Pezizomycotina</taxon>
        <taxon>Eurotiomycetes</taxon>
        <taxon>Eurotiomycetidae</taxon>
        <taxon>Eurotiales</taxon>
        <taxon>Aspergillaceae</taxon>
        <taxon>Aspergillus</taxon>
        <taxon>Aspergillus subgen. Circumdati</taxon>
    </lineage>
</organism>
<feature type="compositionally biased region" description="Polar residues" evidence="1">
    <location>
        <begin position="54"/>
        <end position="63"/>
    </location>
</feature>
<keyword evidence="2" id="KW-1133">Transmembrane helix</keyword>
<evidence type="ECO:0000256" key="1">
    <source>
        <dbReference type="SAM" id="MobiDB-lite"/>
    </source>
</evidence>
<protein>
    <submittedName>
        <fullName evidence="3">Uncharacterized protein</fullName>
    </submittedName>
</protein>
<reference evidence="3" key="1">
    <citation type="submission" date="2025-02" db="EMBL/GenBank/DDBJ databases">
        <authorList>
            <consortium name="NCBI Genome Project"/>
        </authorList>
    </citation>
    <scope>NUCLEOTIDE SEQUENCE</scope>
</reference>
<proteinExistence type="predicted"/>
<gene>
    <name evidence="3" type="ORF">An02g00800</name>
</gene>
<feature type="region of interest" description="Disordered" evidence="1">
    <location>
        <begin position="54"/>
        <end position="99"/>
    </location>
</feature>
<name>A0AAJ8BZ44_ASPNG</name>
<accession>A0AAJ8BZ44</accession>
<feature type="transmembrane region" description="Helical" evidence="2">
    <location>
        <begin position="223"/>
        <end position="242"/>
    </location>
</feature>
<dbReference type="KEGG" id="ang:An02g00800"/>